<reference evidence="3 4" key="1">
    <citation type="submission" date="2016-10" db="EMBL/GenBank/DDBJ databases">
        <title>The genome of Paramicrosporidium saccamoebae is the missing link in understanding Cryptomycota and Microsporidia evolution.</title>
        <authorList>
            <person name="Quandt C.A."/>
            <person name="Beaudet D."/>
            <person name="Corsaro D."/>
            <person name="Michel R."/>
            <person name="Corradi N."/>
            <person name="James T."/>
        </authorList>
    </citation>
    <scope>NUCLEOTIDE SEQUENCE [LARGE SCALE GENOMIC DNA]</scope>
    <source>
        <strain evidence="3 4">KSL3</strain>
    </source>
</reference>
<evidence type="ECO:0000313" key="3">
    <source>
        <dbReference type="EMBL" id="PJF17968.1"/>
    </source>
</evidence>
<gene>
    <name evidence="3" type="ORF">PSACC_02275</name>
</gene>
<evidence type="ECO:0000256" key="1">
    <source>
        <dbReference type="SAM" id="Phobius"/>
    </source>
</evidence>
<comment type="caution">
    <text evidence="3">The sequence shown here is derived from an EMBL/GenBank/DDBJ whole genome shotgun (WGS) entry which is preliminary data.</text>
</comment>
<dbReference type="AlphaFoldDB" id="A0A2H9TJQ0"/>
<protein>
    <submittedName>
        <fullName evidence="3">Uncharacterized protein</fullName>
    </submittedName>
</protein>
<keyword evidence="1" id="KW-0472">Membrane</keyword>
<sequence length="161" mass="18133">MAFRNVWVWRTLVLRMMLLVAPEMLRARFVNKMIGKCDPFGLVGCRAACNPVGPREDALLSIAMLCVSILLTHLPIYLMAPSAWRVYISSNQYLVGGLLYMWLTGYMIISFVIYHQFERTERYPADDYYIMSEGSGAAMPELLVLPDGRLAVGACIGTIKT</sequence>
<feature type="signal peptide" evidence="2">
    <location>
        <begin position="1"/>
        <end position="27"/>
    </location>
</feature>
<keyword evidence="1" id="KW-0812">Transmembrane</keyword>
<keyword evidence="4" id="KW-1185">Reference proteome</keyword>
<evidence type="ECO:0000256" key="2">
    <source>
        <dbReference type="SAM" id="SignalP"/>
    </source>
</evidence>
<proteinExistence type="predicted"/>
<feature type="transmembrane region" description="Helical" evidence="1">
    <location>
        <begin position="58"/>
        <end position="80"/>
    </location>
</feature>
<keyword evidence="2" id="KW-0732">Signal</keyword>
<organism evidence="3 4">
    <name type="scientific">Paramicrosporidium saccamoebae</name>
    <dbReference type="NCBI Taxonomy" id="1246581"/>
    <lineage>
        <taxon>Eukaryota</taxon>
        <taxon>Fungi</taxon>
        <taxon>Fungi incertae sedis</taxon>
        <taxon>Cryptomycota</taxon>
        <taxon>Cryptomycota incertae sedis</taxon>
        <taxon>Paramicrosporidium</taxon>
    </lineage>
</organism>
<dbReference type="EMBL" id="MTSL01000150">
    <property type="protein sequence ID" value="PJF17968.1"/>
    <property type="molecule type" value="Genomic_DNA"/>
</dbReference>
<feature type="chain" id="PRO_5014142812" evidence="2">
    <location>
        <begin position="28"/>
        <end position="161"/>
    </location>
</feature>
<accession>A0A2H9TJQ0</accession>
<evidence type="ECO:0000313" key="4">
    <source>
        <dbReference type="Proteomes" id="UP000240830"/>
    </source>
</evidence>
<feature type="transmembrane region" description="Helical" evidence="1">
    <location>
        <begin position="92"/>
        <end position="114"/>
    </location>
</feature>
<dbReference type="Proteomes" id="UP000240830">
    <property type="component" value="Unassembled WGS sequence"/>
</dbReference>
<keyword evidence="1" id="KW-1133">Transmembrane helix</keyword>
<name>A0A2H9TJQ0_9FUNG</name>